<proteinExistence type="predicted"/>
<organism evidence="2 3">
    <name type="scientific">Steinernema glaseri</name>
    <dbReference type="NCBI Taxonomy" id="37863"/>
    <lineage>
        <taxon>Eukaryota</taxon>
        <taxon>Metazoa</taxon>
        <taxon>Ecdysozoa</taxon>
        <taxon>Nematoda</taxon>
        <taxon>Chromadorea</taxon>
        <taxon>Rhabditida</taxon>
        <taxon>Tylenchina</taxon>
        <taxon>Panagrolaimomorpha</taxon>
        <taxon>Strongyloidoidea</taxon>
        <taxon>Steinernematidae</taxon>
        <taxon>Steinernema</taxon>
    </lineage>
</organism>
<name>A0A1I8AC82_9BILA</name>
<evidence type="ECO:0000256" key="1">
    <source>
        <dbReference type="SAM" id="MobiDB-lite"/>
    </source>
</evidence>
<accession>A0A1I8AC82</accession>
<feature type="compositionally biased region" description="Acidic residues" evidence="1">
    <location>
        <begin position="315"/>
        <end position="339"/>
    </location>
</feature>
<dbReference type="Proteomes" id="UP000095287">
    <property type="component" value="Unplaced"/>
</dbReference>
<evidence type="ECO:0000313" key="3">
    <source>
        <dbReference type="WBParaSite" id="L893_g4252.t1"/>
    </source>
</evidence>
<evidence type="ECO:0000313" key="2">
    <source>
        <dbReference type="Proteomes" id="UP000095287"/>
    </source>
</evidence>
<sequence>MNRIPTAFYDHLCDISSTSELWAAKELCGKYGKLARFAFEHRAEYYVEVVDGREEHGLLMYDCNDRDVDTLEEIEAVPKKFVRKVWMNKLDAKEEKVSQKVIQRFPYAYYNFLFKSSSINEAWVDLAYSLKRLGSVTITEELDEASLHLFQKLLIGRKLLMLSITTDAYKGAAMEVPKALLCQDQFLLLEIIKLRGRAPFRQILDFWAENSDKLRGKGFLLRDGCYSDVTQLEEFFTRGSTAADLPTVQEALEPCTEDEHRLIRMQHFDVLQPFDKPSCFFKYEEGEEGSKRRIYISFECRQPVLTQVAPLALDDQGDSDSDDEDAEEPSDDETDEESEKETTWPLLPSYYGEKNLTLMKDTTLLHVLFG</sequence>
<reference evidence="3" key="1">
    <citation type="submission" date="2016-11" db="UniProtKB">
        <authorList>
            <consortium name="WormBaseParasite"/>
        </authorList>
    </citation>
    <scope>IDENTIFICATION</scope>
</reference>
<feature type="region of interest" description="Disordered" evidence="1">
    <location>
        <begin position="313"/>
        <end position="346"/>
    </location>
</feature>
<keyword evidence="2" id="KW-1185">Reference proteome</keyword>
<dbReference type="AlphaFoldDB" id="A0A1I8AC82"/>
<dbReference type="WBParaSite" id="L893_g4252.t1">
    <property type="protein sequence ID" value="L893_g4252.t1"/>
    <property type="gene ID" value="L893_g4252"/>
</dbReference>
<protein>
    <submittedName>
        <fullName evidence="3">Sister chromatid cohesion protein DCC1</fullName>
    </submittedName>
</protein>